<dbReference type="EMBL" id="HAEH01012868">
    <property type="protein sequence ID" value="SBR95918.1"/>
    <property type="molecule type" value="Transcribed_RNA"/>
</dbReference>
<evidence type="ECO:0000256" key="1">
    <source>
        <dbReference type="SAM" id="MobiDB-lite"/>
    </source>
</evidence>
<sequence>DKTPNSRLSTLRMTDAARAGDAAPRSANMSVHKTHSQEEN</sequence>
<feature type="region of interest" description="Disordered" evidence="1">
    <location>
        <begin position="1"/>
        <end position="40"/>
    </location>
</feature>
<feature type="compositionally biased region" description="Low complexity" evidence="1">
    <location>
        <begin position="16"/>
        <end position="27"/>
    </location>
</feature>
<evidence type="ECO:0000313" key="2">
    <source>
        <dbReference type="EMBL" id="SBR95918.1"/>
    </source>
</evidence>
<feature type="compositionally biased region" description="Polar residues" evidence="1">
    <location>
        <begin position="1"/>
        <end position="12"/>
    </location>
</feature>
<organism evidence="2">
    <name type="scientific">Nothobranchius rachovii</name>
    <name type="common">bluefin notho</name>
    <dbReference type="NCBI Taxonomy" id="451742"/>
    <lineage>
        <taxon>Eukaryota</taxon>
        <taxon>Metazoa</taxon>
        <taxon>Chordata</taxon>
        <taxon>Craniata</taxon>
        <taxon>Vertebrata</taxon>
        <taxon>Euteleostomi</taxon>
        <taxon>Actinopterygii</taxon>
        <taxon>Neopterygii</taxon>
        <taxon>Teleostei</taxon>
        <taxon>Neoteleostei</taxon>
        <taxon>Acanthomorphata</taxon>
        <taxon>Ovalentaria</taxon>
        <taxon>Atherinomorphae</taxon>
        <taxon>Cyprinodontiformes</taxon>
        <taxon>Nothobranchiidae</taxon>
        <taxon>Nothobranchius</taxon>
    </lineage>
</organism>
<reference evidence="2" key="2">
    <citation type="submission" date="2016-06" db="EMBL/GenBank/DDBJ databases">
        <title>The genome of a short-lived fish provides insights into sex chromosome evolution and the genetic control of aging.</title>
        <authorList>
            <person name="Reichwald K."/>
            <person name="Felder M."/>
            <person name="Petzold A."/>
            <person name="Koch P."/>
            <person name="Groth M."/>
            <person name="Platzer M."/>
        </authorList>
    </citation>
    <scope>NUCLEOTIDE SEQUENCE</scope>
    <source>
        <tissue evidence="2">Brain</tissue>
    </source>
</reference>
<feature type="non-terminal residue" evidence="2">
    <location>
        <position position="40"/>
    </location>
</feature>
<feature type="non-terminal residue" evidence="2">
    <location>
        <position position="1"/>
    </location>
</feature>
<reference evidence="2" key="1">
    <citation type="submission" date="2016-05" db="EMBL/GenBank/DDBJ databases">
        <authorList>
            <person name="Lavstsen T."/>
            <person name="Jespersen J.S."/>
        </authorList>
    </citation>
    <scope>NUCLEOTIDE SEQUENCE</scope>
    <source>
        <tissue evidence="2">Brain</tissue>
    </source>
</reference>
<gene>
    <name evidence="2" type="primary">FDXACB1</name>
</gene>
<proteinExistence type="predicted"/>
<protein>
    <submittedName>
        <fullName evidence="2">Ferredoxin-fold anticodon binding domain containing 1</fullName>
    </submittedName>
</protein>
<accession>A0A1A8QRN0</accession>
<dbReference type="AlphaFoldDB" id="A0A1A8QRN0"/>
<name>A0A1A8QRN0_9TELE</name>